<name>A0A1G8DA64_9FLAO</name>
<protein>
    <submittedName>
        <fullName evidence="2">L-amino acid N-acyltransferase YncA</fullName>
    </submittedName>
</protein>
<evidence type="ECO:0000313" key="3">
    <source>
        <dbReference type="Proteomes" id="UP000243588"/>
    </source>
</evidence>
<dbReference type="SUPFAM" id="SSF55729">
    <property type="entry name" value="Acyl-CoA N-acyltransferases (Nat)"/>
    <property type="match status" value="1"/>
</dbReference>
<dbReference type="InterPro" id="IPR016181">
    <property type="entry name" value="Acyl_CoA_acyltransferase"/>
</dbReference>
<keyword evidence="2" id="KW-0808">Transferase</keyword>
<sequence>MICLLTSADLPQAITVLQTVKKHMIEQGIDQWDEAYPTPEILANDIVNKQAFAYFEQDKLIAYMVLNELCDPEYDDIQWQYAPPFLVMHRLFVCPSQQGKGISSKMLAFVEQYAKQQQYNSIRFDTYAKNPTANAVYTKKNYRFAGTVTFSKGLFNCFEKQL</sequence>
<organism evidence="2 3">
    <name type="scientific">Myroides phaeus</name>
    <dbReference type="NCBI Taxonomy" id="702745"/>
    <lineage>
        <taxon>Bacteria</taxon>
        <taxon>Pseudomonadati</taxon>
        <taxon>Bacteroidota</taxon>
        <taxon>Flavobacteriia</taxon>
        <taxon>Flavobacteriales</taxon>
        <taxon>Flavobacteriaceae</taxon>
        <taxon>Myroides</taxon>
    </lineage>
</organism>
<dbReference type="PROSITE" id="PS51186">
    <property type="entry name" value="GNAT"/>
    <property type="match status" value="1"/>
</dbReference>
<feature type="domain" description="N-acetyltransferase" evidence="1">
    <location>
        <begin position="1"/>
        <end position="162"/>
    </location>
</feature>
<dbReference type="RefSeq" id="WP_090406977.1">
    <property type="nucleotide sequence ID" value="NZ_FNDQ01000006.1"/>
</dbReference>
<dbReference type="Pfam" id="PF00583">
    <property type="entry name" value="Acetyltransf_1"/>
    <property type="match status" value="1"/>
</dbReference>
<keyword evidence="2" id="KW-0012">Acyltransferase</keyword>
<accession>A0A1G8DA64</accession>
<evidence type="ECO:0000259" key="1">
    <source>
        <dbReference type="PROSITE" id="PS51186"/>
    </source>
</evidence>
<dbReference type="AlphaFoldDB" id="A0A1G8DA64"/>
<dbReference type="Proteomes" id="UP000243588">
    <property type="component" value="Unassembled WGS sequence"/>
</dbReference>
<keyword evidence="3" id="KW-1185">Reference proteome</keyword>
<dbReference type="EMBL" id="FNDQ01000006">
    <property type="protein sequence ID" value="SDH54581.1"/>
    <property type="molecule type" value="Genomic_DNA"/>
</dbReference>
<reference evidence="3" key="1">
    <citation type="submission" date="2016-10" db="EMBL/GenBank/DDBJ databases">
        <authorList>
            <person name="Varghese N."/>
            <person name="Submissions S."/>
        </authorList>
    </citation>
    <scope>NUCLEOTIDE SEQUENCE [LARGE SCALE GENOMIC DNA]</scope>
    <source>
        <strain evidence="3">DSM 23313</strain>
    </source>
</reference>
<proteinExistence type="predicted"/>
<dbReference type="CDD" id="cd04301">
    <property type="entry name" value="NAT_SF"/>
    <property type="match status" value="1"/>
</dbReference>
<gene>
    <name evidence="2" type="ORF">SAMN05421818_10675</name>
</gene>
<dbReference type="InterPro" id="IPR000182">
    <property type="entry name" value="GNAT_dom"/>
</dbReference>
<evidence type="ECO:0000313" key="2">
    <source>
        <dbReference type="EMBL" id="SDH54581.1"/>
    </source>
</evidence>
<dbReference type="GO" id="GO:0016747">
    <property type="term" value="F:acyltransferase activity, transferring groups other than amino-acyl groups"/>
    <property type="evidence" value="ECO:0007669"/>
    <property type="project" value="InterPro"/>
</dbReference>
<dbReference type="Gene3D" id="3.40.630.30">
    <property type="match status" value="1"/>
</dbReference>